<comment type="subcellular location">
    <subcellularLocation>
        <location evidence="6">Cytoplasm</location>
    </subcellularLocation>
</comment>
<feature type="binding site" evidence="6">
    <location>
        <position position="169"/>
    </location>
    <ligand>
        <name>S-adenosyl-L-methionine</name>
        <dbReference type="ChEBI" id="CHEBI:59789"/>
    </ligand>
</feature>
<proteinExistence type="inferred from homology"/>
<keyword evidence="5 6" id="KW-0949">S-adenosyl-L-methionine</keyword>
<dbReference type="EMBL" id="WHLY01000002">
    <property type="protein sequence ID" value="MPR34274.1"/>
    <property type="molecule type" value="Genomic_DNA"/>
</dbReference>
<organism evidence="7 8">
    <name type="scientific">Salmonirosea aquatica</name>
    <dbReference type="NCBI Taxonomy" id="2654236"/>
    <lineage>
        <taxon>Bacteria</taxon>
        <taxon>Pseudomonadati</taxon>
        <taxon>Bacteroidota</taxon>
        <taxon>Cytophagia</taxon>
        <taxon>Cytophagales</taxon>
        <taxon>Spirosomataceae</taxon>
        <taxon>Salmonirosea</taxon>
    </lineage>
</organism>
<keyword evidence="2 6" id="KW-0963">Cytoplasm</keyword>
<keyword evidence="7" id="KW-0689">Ribosomal protein</keyword>
<keyword evidence="3 6" id="KW-0489">Methyltransferase</keyword>
<dbReference type="SUPFAM" id="SSF53335">
    <property type="entry name" value="S-adenosyl-L-methionine-dependent methyltransferases"/>
    <property type="match status" value="1"/>
</dbReference>
<accession>A0A7C9BHI0</accession>
<evidence type="ECO:0000313" key="7">
    <source>
        <dbReference type="EMBL" id="MPR34274.1"/>
    </source>
</evidence>
<comment type="similarity">
    <text evidence="1 6">Belongs to the methyltransferase superfamily. PrmA family.</text>
</comment>
<dbReference type="InterPro" id="IPR029063">
    <property type="entry name" value="SAM-dependent_MTases_sf"/>
</dbReference>
<comment type="caution">
    <text evidence="7">The sequence shown here is derived from an EMBL/GenBank/DDBJ whole genome shotgun (WGS) entry which is preliminary data.</text>
</comment>
<dbReference type="NCBIfam" id="NF001785">
    <property type="entry name" value="PRK00517.2-2"/>
    <property type="match status" value="1"/>
</dbReference>
<evidence type="ECO:0000256" key="6">
    <source>
        <dbReference type="HAMAP-Rule" id="MF_00735"/>
    </source>
</evidence>
<comment type="catalytic activity">
    <reaction evidence="6">
        <text>L-lysyl-[protein] + 3 S-adenosyl-L-methionine = N(6),N(6),N(6)-trimethyl-L-lysyl-[protein] + 3 S-adenosyl-L-homocysteine + 3 H(+)</text>
        <dbReference type="Rhea" id="RHEA:54192"/>
        <dbReference type="Rhea" id="RHEA-COMP:9752"/>
        <dbReference type="Rhea" id="RHEA-COMP:13826"/>
        <dbReference type="ChEBI" id="CHEBI:15378"/>
        <dbReference type="ChEBI" id="CHEBI:29969"/>
        <dbReference type="ChEBI" id="CHEBI:57856"/>
        <dbReference type="ChEBI" id="CHEBI:59789"/>
        <dbReference type="ChEBI" id="CHEBI:61961"/>
    </reaction>
</comment>
<gene>
    <name evidence="6" type="primary">prmA</name>
    <name evidence="7" type="ORF">GBK04_13140</name>
</gene>
<dbReference type="Pfam" id="PF06325">
    <property type="entry name" value="PrmA"/>
    <property type="match status" value="1"/>
</dbReference>
<dbReference type="PANTHER" id="PTHR43648">
    <property type="entry name" value="ELECTRON TRANSFER FLAVOPROTEIN BETA SUBUNIT LYSINE METHYLTRANSFERASE"/>
    <property type="match status" value="1"/>
</dbReference>
<dbReference type="AlphaFoldDB" id="A0A7C9BHI0"/>
<evidence type="ECO:0000256" key="4">
    <source>
        <dbReference type="ARBA" id="ARBA00022679"/>
    </source>
</evidence>
<evidence type="ECO:0000256" key="5">
    <source>
        <dbReference type="ARBA" id="ARBA00022691"/>
    </source>
</evidence>
<keyword evidence="8" id="KW-1185">Reference proteome</keyword>
<evidence type="ECO:0000256" key="2">
    <source>
        <dbReference type="ARBA" id="ARBA00022490"/>
    </source>
</evidence>
<dbReference type="GO" id="GO:0005840">
    <property type="term" value="C:ribosome"/>
    <property type="evidence" value="ECO:0007669"/>
    <property type="project" value="UniProtKB-KW"/>
</dbReference>
<feature type="binding site" evidence="6">
    <location>
        <position position="213"/>
    </location>
    <ligand>
        <name>S-adenosyl-L-methionine</name>
        <dbReference type="ChEBI" id="CHEBI:59789"/>
    </ligand>
</feature>
<dbReference type="RefSeq" id="WP_152760342.1">
    <property type="nucleotide sequence ID" value="NZ_WHLY01000002.1"/>
</dbReference>
<dbReference type="PIRSF" id="PIRSF000401">
    <property type="entry name" value="RPL11_MTase"/>
    <property type="match status" value="1"/>
</dbReference>
<dbReference type="Gene3D" id="3.40.50.150">
    <property type="entry name" value="Vaccinia Virus protein VP39"/>
    <property type="match status" value="1"/>
</dbReference>
<feature type="binding site" evidence="6">
    <location>
        <position position="147"/>
    </location>
    <ligand>
        <name>S-adenosyl-L-methionine</name>
        <dbReference type="ChEBI" id="CHEBI:59789"/>
    </ligand>
</feature>
<dbReference type="InterPro" id="IPR050078">
    <property type="entry name" value="Ribosomal_L11_MeTrfase_PrmA"/>
</dbReference>
<evidence type="ECO:0000313" key="8">
    <source>
        <dbReference type="Proteomes" id="UP000479293"/>
    </source>
</evidence>
<name>A0A7C9BHI0_9BACT</name>
<dbReference type="GO" id="GO:0008276">
    <property type="term" value="F:protein methyltransferase activity"/>
    <property type="evidence" value="ECO:0007669"/>
    <property type="project" value="UniProtKB-UniRule"/>
</dbReference>
<evidence type="ECO:0000256" key="3">
    <source>
        <dbReference type="ARBA" id="ARBA00022603"/>
    </source>
</evidence>
<dbReference type="PANTHER" id="PTHR43648:SF1">
    <property type="entry name" value="ELECTRON TRANSFER FLAVOPROTEIN BETA SUBUNIT LYSINE METHYLTRANSFERASE"/>
    <property type="match status" value="1"/>
</dbReference>
<dbReference type="Proteomes" id="UP000479293">
    <property type="component" value="Unassembled WGS sequence"/>
</dbReference>
<dbReference type="EC" id="2.1.1.-" evidence="6"/>
<dbReference type="GO" id="GO:0032259">
    <property type="term" value="P:methylation"/>
    <property type="evidence" value="ECO:0007669"/>
    <property type="project" value="UniProtKB-KW"/>
</dbReference>
<protein>
    <recommendedName>
        <fullName evidence="6">Ribosomal protein L11 methyltransferase</fullName>
        <shortName evidence="6">L11 Mtase</shortName>
        <ecNumber evidence="6">2.1.1.-</ecNumber>
    </recommendedName>
</protein>
<feature type="binding site" evidence="6">
    <location>
        <position position="126"/>
    </location>
    <ligand>
        <name>S-adenosyl-L-methionine</name>
        <dbReference type="ChEBI" id="CHEBI:59789"/>
    </ligand>
</feature>
<sequence>MNYLKLKLTLSPDFTEIFMAELAELGFESFVETDEGLDAYIVETDFDEKSLRELLVKYQAITAIGYSWQALEKKNWNEEWERGYEPIEVGEAIRVRALFHEPDARFEHELLITPKMSFGTGHHETTWLVMNEQLSLPHTGVDVLDVGCGTGILAILARRLGAAALLAFDIDEWAVENTQENFSLNEVTEPAEVFQGTIAEVPAARRFGGILANINRNILLNEIPRYVQYLLPGGWLVVSGFYETDAPDIIRCAEAQGLTFQRMNTRNQWAMVVFEK</sequence>
<comment type="function">
    <text evidence="6">Methylates ribosomal protein L11.</text>
</comment>
<dbReference type="InterPro" id="IPR004498">
    <property type="entry name" value="Ribosomal_PrmA_MeTrfase"/>
</dbReference>
<dbReference type="HAMAP" id="MF_00735">
    <property type="entry name" value="Methyltr_PrmA"/>
    <property type="match status" value="1"/>
</dbReference>
<keyword evidence="7" id="KW-0687">Ribonucleoprotein</keyword>
<dbReference type="CDD" id="cd02440">
    <property type="entry name" value="AdoMet_MTases"/>
    <property type="match status" value="1"/>
</dbReference>
<evidence type="ECO:0000256" key="1">
    <source>
        <dbReference type="ARBA" id="ARBA00009741"/>
    </source>
</evidence>
<reference evidence="7 8" key="1">
    <citation type="submission" date="2019-10" db="EMBL/GenBank/DDBJ databases">
        <title>Draft Genome Sequence of Cytophagaceae sp. SJW1-29.</title>
        <authorList>
            <person name="Choi A."/>
        </authorList>
    </citation>
    <scope>NUCLEOTIDE SEQUENCE [LARGE SCALE GENOMIC DNA]</scope>
    <source>
        <strain evidence="7 8">SJW1-29</strain>
    </source>
</reference>
<dbReference type="GO" id="GO:0005737">
    <property type="term" value="C:cytoplasm"/>
    <property type="evidence" value="ECO:0007669"/>
    <property type="project" value="UniProtKB-SubCell"/>
</dbReference>
<keyword evidence="4 6" id="KW-0808">Transferase</keyword>